<dbReference type="GO" id="GO:0005634">
    <property type="term" value="C:nucleus"/>
    <property type="evidence" value="ECO:0007669"/>
    <property type="project" value="TreeGrafter"/>
</dbReference>
<dbReference type="CDD" id="cd10527">
    <property type="entry name" value="SET_LSMT"/>
    <property type="match status" value="1"/>
</dbReference>
<dbReference type="InterPro" id="IPR050600">
    <property type="entry name" value="SETD3_SETD6_MTase"/>
</dbReference>
<keyword evidence="2" id="KW-1185">Reference proteome</keyword>
<dbReference type="InterPro" id="IPR046341">
    <property type="entry name" value="SET_dom_sf"/>
</dbReference>
<evidence type="ECO:0008006" key="3">
    <source>
        <dbReference type="Google" id="ProtNLM"/>
    </source>
</evidence>
<dbReference type="GO" id="GO:0016279">
    <property type="term" value="F:protein-lysine N-methyltransferase activity"/>
    <property type="evidence" value="ECO:0007669"/>
    <property type="project" value="TreeGrafter"/>
</dbReference>
<dbReference type="PANTHER" id="PTHR13271">
    <property type="entry name" value="UNCHARACTERIZED PUTATIVE METHYLTRANSFERASE"/>
    <property type="match status" value="1"/>
</dbReference>
<accession>A0AAD6N1I2</accession>
<reference evidence="1" key="2">
    <citation type="submission" date="2023-01" db="EMBL/GenBank/DDBJ databases">
        <authorList>
            <person name="Petersen C."/>
        </authorList>
    </citation>
    <scope>NUCLEOTIDE SEQUENCE</scope>
    <source>
        <strain evidence="1">IBT 15450</strain>
    </source>
</reference>
<dbReference type="PANTHER" id="PTHR13271:SF76">
    <property type="entry name" value="SET DOMAIN-CONTAINING PROTEIN 8"/>
    <property type="match status" value="1"/>
</dbReference>
<comment type="caution">
    <text evidence="1">The sequence shown here is derived from an EMBL/GenBank/DDBJ whole genome shotgun (WGS) entry which is preliminary data.</text>
</comment>
<organism evidence="1 2">
    <name type="scientific">Penicillium canescens</name>
    <dbReference type="NCBI Taxonomy" id="5083"/>
    <lineage>
        <taxon>Eukaryota</taxon>
        <taxon>Fungi</taxon>
        <taxon>Dikarya</taxon>
        <taxon>Ascomycota</taxon>
        <taxon>Pezizomycotina</taxon>
        <taxon>Eurotiomycetes</taxon>
        <taxon>Eurotiomycetidae</taxon>
        <taxon>Eurotiales</taxon>
        <taxon>Aspergillaceae</taxon>
        <taxon>Penicillium</taxon>
    </lineage>
</organism>
<name>A0AAD6N1I2_PENCN</name>
<dbReference type="AlphaFoldDB" id="A0AAD6N1I2"/>
<protein>
    <recommendedName>
        <fullName evidence="3">SET domain-containing protein</fullName>
    </recommendedName>
</protein>
<evidence type="ECO:0000313" key="1">
    <source>
        <dbReference type="EMBL" id="KAJ6022437.1"/>
    </source>
</evidence>
<dbReference type="FunFam" id="3.90.1410.10:FF:000014">
    <property type="entry name" value="SET domain-containing protein"/>
    <property type="match status" value="1"/>
</dbReference>
<evidence type="ECO:0000313" key="2">
    <source>
        <dbReference type="Proteomes" id="UP001219568"/>
    </source>
</evidence>
<dbReference type="SUPFAM" id="SSF82199">
    <property type="entry name" value="SET domain"/>
    <property type="match status" value="1"/>
</dbReference>
<reference evidence="1" key="1">
    <citation type="journal article" date="2023" name="IMA Fungus">
        <title>Comparative genomic study of the Penicillium genus elucidates a diverse pangenome and 15 lateral gene transfer events.</title>
        <authorList>
            <person name="Petersen C."/>
            <person name="Sorensen T."/>
            <person name="Nielsen M.R."/>
            <person name="Sondergaard T.E."/>
            <person name="Sorensen J.L."/>
            <person name="Fitzpatrick D.A."/>
            <person name="Frisvad J.C."/>
            <person name="Nielsen K.L."/>
        </authorList>
    </citation>
    <scope>NUCLEOTIDE SEQUENCE</scope>
    <source>
        <strain evidence="1">IBT 15450</strain>
    </source>
</reference>
<sequence>MPSFIITFLPPQINMKREYLPIETLPAWQCLNGIVAKGVAFQKLGSSEYGTDKGSAIVATEAKSSDENDTTPEILLQIPSDLILSLEAVHNYAKSDRYLRDVLEAIGDFGRTARGAIMIFLLVQISHTSPDLRAKHEHVGVSNPWTEYVKFLPPSFPLPTFYTTEEQELFRGTSLAEALDAKFMSLEREFENLCRATEGIKWCQQSWWDEENGSLTIQDWKYVDAAYRSRMLDVPGCGLAMVPCIDMANHVCGVGAKALYDADSNGNAVLQLRWGKSLLPGEEVTISYGDEKPASEMIFSYGFLDSATTEAREICLNIDMPEDDPLSFAKKIFCQQNRGIRITSQGSEEQRFTWESPLVWIACVNEEDGLNFGLAQTTDGGRELETTWKGQKIQSPDHLRELLAADPLWDIIQLRVTVLLLERLETQLSLLQQMEEVIANLHENEVALTSFFRPEIFELISRFRVLEANLLEKAVEELIKQRTELLGSASVAAYFSQQTGVAEEVEDFS</sequence>
<dbReference type="Proteomes" id="UP001219568">
    <property type="component" value="Unassembled WGS sequence"/>
</dbReference>
<gene>
    <name evidence="1" type="ORF">N7460_012832</name>
</gene>
<dbReference type="EMBL" id="JAQJZL010000016">
    <property type="protein sequence ID" value="KAJ6022437.1"/>
    <property type="molecule type" value="Genomic_DNA"/>
</dbReference>
<dbReference type="Gene3D" id="3.90.1410.10">
    <property type="entry name" value="set domain protein methyltransferase, domain 1"/>
    <property type="match status" value="1"/>
</dbReference>
<proteinExistence type="predicted"/>